<keyword evidence="1" id="KW-0813">Transport</keyword>
<proteinExistence type="predicted"/>
<dbReference type="OrthoDB" id="447953at2759"/>
<evidence type="ECO:0000256" key="5">
    <source>
        <dbReference type="SAM" id="MobiDB-lite"/>
    </source>
</evidence>
<reference evidence="8 9" key="1">
    <citation type="journal article" date="2016" name="Nat. Commun.">
        <title>Extremotolerant tardigrade genome and improved radiotolerance of human cultured cells by tardigrade-unique protein.</title>
        <authorList>
            <person name="Hashimoto T."/>
            <person name="Horikawa D.D."/>
            <person name="Saito Y."/>
            <person name="Kuwahara H."/>
            <person name="Kozuka-Hata H."/>
            <person name="Shin-I T."/>
            <person name="Minakuchi Y."/>
            <person name="Ohishi K."/>
            <person name="Motoyama A."/>
            <person name="Aizu T."/>
            <person name="Enomoto A."/>
            <person name="Kondo K."/>
            <person name="Tanaka S."/>
            <person name="Hara Y."/>
            <person name="Koshikawa S."/>
            <person name="Sagara H."/>
            <person name="Miura T."/>
            <person name="Yokobori S."/>
            <person name="Miyagawa K."/>
            <person name="Suzuki Y."/>
            <person name="Kubo T."/>
            <person name="Oyama M."/>
            <person name="Kohara Y."/>
            <person name="Fujiyama A."/>
            <person name="Arakawa K."/>
            <person name="Katayama T."/>
            <person name="Toyoda A."/>
            <person name="Kunieda T."/>
        </authorList>
    </citation>
    <scope>NUCLEOTIDE SEQUENCE [LARGE SCALE GENOMIC DNA]</scope>
    <source>
        <strain evidence="8 9">YOKOZUNA-1</strain>
    </source>
</reference>
<keyword evidence="3" id="KW-0072">Autophagy</keyword>
<dbReference type="GO" id="GO:0000045">
    <property type="term" value="P:autophagosome assembly"/>
    <property type="evidence" value="ECO:0007669"/>
    <property type="project" value="InterPro"/>
</dbReference>
<evidence type="ECO:0000313" key="9">
    <source>
        <dbReference type="Proteomes" id="UP000186922"/>
    </source>
</evidence>
<dbReference type="PANTHER" id="PTHR13222:SF1">
    <property type="entry name" value="RB1-INDUCIBLE COILED-COIL PROTEIN 1"/>
    <property type="match status" value="1"/>
</dbReference>
<evidence type="ECO:0000256" key="4">
    <source>
        <dbReference type="ARBA" id="ARBA00023054"/>
    </source>
</evidence>
<dbReference type="Gene3D" id="3.10.20.90">
    <property type="entry name" value="Phosphatidylinositol 3-kinase Catalytic Subunit, Chain A, domain 1"/>
    <property type="match status" value="1"/>
</dbReference>
<evidence type="ECO:0000256" key="3">
    <source>
        <dbReference type="ARBA" id="ARBA00023006"/>
    </source>
</evidence>
<dbReference type="GO" id="GO:0061723">
    <property type="term" value="P:glycophagy"/>
    <property type="evidence" value="ECO:0007669"/>
    <property type="project" value="TreeGrafter"/>
</dbReference>
<dbReference type="STRING" id="947166.A0A1D1W4S9"/>
<comment type="caution">
    <text evidence="8">The sequence shown here is derived from an EMBL/GenBank/DDBJ whole genome shotgun (WGS) entry which is preliminary data.</text>
</comment>
<evidence type="ECO:0000259" key="7">
    <source>
        <dbReference type="Pfam" id="PF10377"/>
    </source>
</evidence>
<dbReference type="GO" id="GO:0034517">
    <property type="term" value="P:ribophagy"/>
    <property type="evidence" value="ECO:0007669"/>
    <property type="project" value="TreeGrafter"/>
</dbReference>
<dbReference type="InterPro" id="IPR019460">
    <property type="entry name" value="Atg11_C"/>
</dbReference>
<feature type="domain" description="Autophagy protein ATG17-like" evidence="6">
    <location>
        <begin position="124"/>
        <end position="487"/>
    </location>
</feature>
<dbReference type="GO" id="GO:0015031">
    <property type="term" value="P:protein transport"/>
    <property type="evidence" value="ECO:0007669"/>
    <property type="project" value="UniProtKB-KW"/>
</dbReference>
<feature type="region of interest" description="Disordered" evidence="5">
    <location>
        <begin position="218"/>
        <end position="245"/>
    </location>
</feature>
<dbReference type="GO" id="GO:0000422">
    <property type="term" value="P:autophagy of mitochondrion"/>
    <property type="evidence" value="ECO:0007669"/>
    <property type="project" value="TreeGrafter"/>
</dbReference>
<dbReference type="AlphaFoldDB" id="A0A1D1W4S9"/>
<gene>
    <name evidence="8" type="primary">RvY_17043-1</name>
    <name evidence="8" type="synonym">RvY_17043.1</name>
    <name evidence="8" type="ORF">RvY_17043</name>
</gene>
<feature type="region of interest" description="Disordered" evidence="5">
    <location>
        <begin position="567"/>
        <end position="592"/>
    </location>
</feature>
<dbReference type="GO" id="GO:0019901">
    <property type="term" value="F:protein kinase binding"/>
    <property type="evidence" value="ECO:0007669"/>
    <property type="project" value="TreeGrafter"/>
</dbReference>
<feature type="compositionally biased region" description="Basic and acidic residues" evidence="5">
    <location>
        <begin position="229"/>
        <end position="240"/>
    </location>
</feature>
<dbReference type="GO" id="GO:0060090">
    <property type="term" value="F:molecular adaptor activity"/>
    <property type="evidence" value="ECO:0007669"/>
    <property type="project" value="TreeGrafter"/>
</dbReference>
<evidence type="ECO:0000256" key="2">
    <source>
        <dbReference type="ARBA" id="ARBA00022927"/>
    </source>
</evidence>
<feature type="region of interest" description="Disordered" evidence="5">
    <location>
        <begin position="721"/>
        <end position="741"/>
    </location>
</feature>
<dbReference type="InterPro" id="IPR045326">
    <property type="entry name" value="ATG17-like_dom"/>
</dbReference>
<keyword evidence="2" id="KW-0653">Protein transport</keyword>
<feature type="domain" description="Autophagy-related protein 11 C-terminal" evidence="7">
    <location>
        <begin position="931"/>
        <end position="1027"/>
    </location>
</feature>
<evidence type="ECO:0000259" key="6">
    <source>
        <dbReference type="Pfam" id="PF04108"/>
    </source>
</evidence>
<name>A0A1D1W4S9_RAMVA</name>
<keyword evidence="9" id="KW-1185">Reference proteome</keyword>
<feature type="compositionally biased region" description="Polar residues" evidence="5">
    <location>
        <begin position="835"/>
        <end position="845"/>
    </location>
</feature>
<sequence length="1052" mass="118751">MLYIFWVERGTIIRLQVDVAVDTVLNLKTTLVQHTGISEASQVLLINGGEPLDDRSRVAKYQSGTDTNPIFLFNRDAIESERLPDFTSDSFQAVPDEQEAKEAIDNALNLPVSFNAVVTRTQLAQQYYDFAKELNRQCSVLVQEQHLQHQGWQAVMANLDDVVSAFRKRLDKFQVAYKAYLDSRSDKLQSLMSFGDNVEVLSKIPLFPALVRPKRTKGSKALETVTEPPTDKDGEHKEPAEDAGTDEDEITIIDWISAKDSDHDLISVADGCRRTIETFDDTTLEDVVKESQVVVGLCNNPSMKEIKGLAERLFSLDGLLTEAKKLVLEQKETADVLQKMQQQVTSRDVQLIKDLAVSFTQHLHQVLKSHGKLCSIKKRCLAAKQELCNHLHVRLNWVVKVENGISEGDDKVKIYFENIRRIKRLTHMLEQVRSVPVVYLSAVEEVLRRRHYAADFVKWAATVAKTASQSYLEESEARKSFLSSYGSHFLCGLFPGLDQFPPQFATNPPVQFDSSLPALKEADLRQLLDRVPSLSQNLRSRTANYASPLVHCPLVCTVIAPAAEAESPSTRNRRVSFHSDSTEKDPSTQAPSVLSCTAQERQLLDSLPQALLTYRRAFLSVRTAHDNLKADMLKLTELFKSFLIDGQNQLQVEVEKERQLRREAEQQKSKVEGTLKSTEVTVGELEEVVRRLKEEYDEVRRSKNEADTKLATCEEQAKSRVDRLREELEGRKEDSQRREAEKDAEIVRLMVALDEATLERNQLKTKLDERTTQHEKTMEKAEVEKRLAMELERERVLTEHLAEASNLPSTCQPLEPVVSSSIGLQFPEECPLVDSPTNEQYQQEPISPRSDTFFPPARRSSSHLPRAYTDSMLVPHGPTDSMESSLSVQPQQQSLMEMSYMSTVPAQSSLAGPQATSPRPNQMGAAMYPTVISLTSCNAGELVLFVYNKDFKQYTGYLPFKRSLYLLHSDSHADLGLLPTRGPEGELMEVRSWVVAEIVGKEYVLTKKEPNRYRLKEGTRFYRVKAKAWDLEQVLRDAAAPGAAQPSSSQLP</sequence>
<dbReference type="GO" id="GO:0034045">
    <property type="term" value="C:phagophore assembly site membrane"/>
    <property type="evidence" value="ECO:0007669"/>
    <property type="project" value="TreeGrafter"/>
</dbReference>
<dbReference type="GO" id="GO:0061709">
    <property type="term" value="P:reticulophagy"/>
    <property type="evidence" value="ECO:0007669"/>
    <property type="project" value="TreeGrafter"/>
</dbReference>
<accession>A0A1D1W4S9</accession>
<dbReference type="Proteomes" id="UP000186922">
    <property type="component" value="Unassembled WGS sequence"/>
</dbReference>
<dbReference type="Pfam" id="PF04108">
    <property type="entry name" value="ATG17_like"/>
    <property type="match status" value="1"/>
</dbReference>
<dbReference type="InterPro" id="IPR040040">
    <property type="entry name" value="ATG11"/>
</dbReference>
<dbReference type="CDD" id="cd17060">
    <property type="entry name" value="Ubl_RB1CC1"/>
    <property type="match status" value="1"/>
</dbReference>
<dbReference type="GO" id="GO:1990316">
    <property type="term" value="C:Atg1/ULK1 kinase complex"/>
    <property type="evidence" value="ECO:0007669"/>
    <property type="project" value="TreeGrafter"/>
</dbReference>
<dbReference type="EMBL" id="BDGG01000014">
    <property type="protein sequence ID" value="GAV07168.1"/>
    <property type="molecule type" value="Genomic_DNA"/>
</dbReference>
<dbReference type="GO" id="GO:0034727">
    <property type="term" value="P:piecemeal microautophagy of the nucleus"/>
    <property type="evidence" value="ECO:0007669"/>
    <property type="project" value="TreeGrafter"/>
</dbReference>
<keyword evidence="4" id="KW-0175">Coiled coil</keyword>
<organism evidence="8 9">
    <name type="scientific">Ramazzottius varieornatus</name>
    <name type="common">Water bear</name>
    <name type="synonym">Tardigrade</name>
    <dbReference type="NCBI Taxonomy" id="947166"/>
    <lineage>
        <taxon>Eukaryota</taxon>
        <taxon>Metazoa</taxon>
        <taxon>Ecdysozoa</taxon>
        <taxon>Tardigrada</taxon>
        <taxon>Eutardigrada</taxon>
        <taxon>Parachela</taxon>
        <taxon>Hypsibioidea</taxon>
        <taxon>Ramazzottiidae</taxon>
        <taxon>Ramazzottius</taxon>
    </lineage>
</organism>
<evidence type="ECO:0000313" key="8">
    <source>
        <dbReference type="EMBL" id="GAV07168.1"/>
    </source>
</evidence>
<feature type="region of interest" description="Disordered" evidence="5">
    <location>
        <begin position="833"/>
        <end position="892"/>
    </location>
</feature>
<evidence type="ECO:0000256" key="1">
    <source>
        <dbReference type="ARBA" id="ARBA00022448"/>
    </source>
</evidence>
<dbReference type="Pfam" id="PF10377">
    <property type="entry name" value="ATG11"/>
    <property type="match status" value="1"/>
</dbReference>
<dbReference type="PANTHER" id="PTHR13222">
    <property type="entry name" value="RB1-INDUCIBLE COILED-COIL"/>
    <property type="match status" value="1"/>
</dbReference>
<protein>
    <submittedName>
        <fullName evidence="8">Uncharacterized protein</fullName>
    </submittedName>
</protein>